<accession>A0AAV7YC25</accession>
<comment type="caution">
    <text evidence="4">The sequence shown here is derived from an EMBL/GenBank/DDBJ whole genome shotgun (WGS) entry which is preliminary data.</text>
</comment>
<name>A0AAV7YC25_9EUKA</name>
<dbReference type="PROSITE" id="PS50195">
    <property type="entry name" value="PX"/>
    <property type="match status" value="1"/>
</dbReference>
<gene>
    <name evidence="4" type="ORF">M0812_27450</name>
</gene>
<dbReference type="SMART" id="SM00312">
    <property type="entry name" value="PX"/>
    <property type="match status" value="1"/>
</dbReference>
<dbReference type="Pfam" id="PF00787">
    <property type="entry name" value="PX"/>
    <property type="match status" value="1"/>
</dbReference>
<feature type="compositionally biased region" description="Low complexity" evidence="2">
    <location>
        <begin position="1"/>
        <end position="23"/>
    </location>
</feature>
<dbReference type="PANTHER" id="PTHR10555">
    <property type="entry name" value="SORTING NEXIN"/>
    <property type="match status" value="1"/>
</dbReference>
<dbReference type="EMBL" id="JANTQA010000070">
    <property type="protein sequence ID" value="KAJ3425019.1"/>
    <property type="molecule type" value="Genomic_DNA"/>
</dbReference>
<feature type="region of interest" description="Disordered" evidence="2">
    <location>
        <begin position="1"/>
        <end position="67"/>
    </location>
</feature>
<protein>
    <submittedName>
        <fullName evidence="4">Sorting nexin</fullName>
    </submittedName>
</protein>
<evidence type="ECO:0000256" key="2">
    <source>
        <dbReference type="SAM" id="MobiDB-lite"/>
    </source>
</evidence>
<feature type="compositionally biased region" description="Basic and acidic residues" evidence="2">
    <location>
        <begin position="49"/>
        <end position="65"/>
    </location>
</feature>
<dbReference type="Gene3D" id="1.20.1270.60">
    <property type="entry name" value="Arfaptin homology (AH) domain/BAR domain"/>
    <property type="match status" value="1"/>
</dbReference>
<evidence type="ECO:0000259" key="3">
    <source>
        <dbReference type="PROSITE" id="PS50195"/>
    </source>
</evidence>
<dbReference type="Gene3D" id="3.30.1520.10">
    <property type="entry name" value="Phox-like domain"/>
    <property type="match status" value="1"/>
</dbReference>
<proteinExistence type="predicted"/>
<dbReference type="InterPro" id="IPR001683">
    <property type="entry name" value="PX_dom"/>
</dbReference>
<dbReference type="PANTHER" id="PTHR10555:SF170">
    <property type="entry name" value="FI18122P1"/>
    <property type="match status" value="1"/>
</dbReference>
<dbReference type="Proteomes" id="UP001146793">
    <property type="component" value="Unassembled WGS sequence"/>
</dbReference>
<feature type="coiled-coil region" evidence="1">
    <location>
        <begin position="363"/>
        <end position="390"/>
    </location>
</feature>
<dbReference type="InterPro" id="IPR036871">
    <property type="entry name" value="PX_dom_sf"/>
</dbReference>
<dbReference type="AlphaFoldDB" id="A0AAV7YC25"/>
<evidence type="ECO:0000256" key="1">
    <source>
        <dbReference type="SAM" id="Coils"/>
    </source>
</evidence>
<dbReference type="InterPro" id="IPR027267">
    <property type="entry name" value="AH/BAR_dom_sf"/>
</dbReference>
<dbReference type="GO" id="GO:0005768">
    <property type="term" value="C:endosome"/>
    <property type="evidence" value="ECO:0007669"/>
    <property type="project" value="TreeGrafter"/>
</dbReference>
<organism evidence="4 5">
    <name type="scientific">Anaeramoeba flamelloides</name>
    <dbReference type="NCBI Taxonomy" id="1746091"/>
    <lineage>
        <taxon>Eukaryota</taxon>
        <taxon>Metamonada</taxon>
        <taxon>Anaeramoebidae</taxon>
        <taxon>Anaeramoeba</taxon>
    </lineage>
</organism>
<evidence type="ECO:0000313" key="5">
    <source>
        <dbReference type="Proteomes" id="UP001146793"/>
    </source>
</evidence>
<feature type="compositionally biased region" description="Polar residues" evidence="2">
    <location>
        <begin position="37"/>
        <end position="48"/>
    </location>
</feature>
<feature type="domain" description="PX" evidence="3">
    <location>
        <begin position="73"/>
        <end position="187"/>
    </location>
</feature>
<dbReference type="GO" id="GO:0035091">
    <property type="term" value="F:phosphatidylinositol binding"/>
    <property type="evidence" value="ECO:0007669"/>
    <property type="project" value="InterPro"/>
</dbReference>
<reference evidence="4" key="1">
    <citation type="submission" date="2022-08" db="EMBL/GenBank/DDBJ databases">
        <title>Novel sulphate-reducing endosymbionts in the free-living metamonad Anaeramoeba.</title>
        <authorList>
            <person name="Jerlstrom-Hultqvist J."/>
            <person name="Cepicka I."/>
            <person name="Gallot-Lavallee L."/>
            <person name="Salas-Leiva D."/>
            <person name="Curtis B.A."/>
            <person name="Zahonova K."/>
            <person name="Pipaliya S."/>
            <person name="Dacks J."/>
            <person name="Roger A.J."/>
        </authorList>
    </citation>
    <scope>NUCLEOTIDE SEQUENCE</scope>
    <source>
        <strain evidence="4">Busselton2</strain>
    </source>
</reference>
<keyword evidence="1" id="KW-0175">Coiled coil</keyword>
<dbReference type="SUPFAM" id="SSF64268">
    <property type="entry name" value="PX domain"/>
    <property type="match status" value="1"/>
</dbReference>
<sequence>MTEQSNKNENSETTSESSSSSGSDSEEVTKFEEVSVISEQKSTNTTIVKSEKKTNQQKEKDRKLEPNMGTFESNLQISVSKPISRGSGRNKFTSYRIKTKLIDDKEKEFVVTRRYKDFLWLHNHLYEDFPGVVIPILPGKKLISKFKERFVESRRAKFEIFLNRIKVHKILHSSPYFKQFLEKDVFNIFKSQDNKKNKKNKKSNQSNITLNEAYQNINFQPSDLEYIKNVIKRWETIIPFLKEILNESNQFRNEKEMIGNCTLRLGGKIQQLKKAEKDIQFRDMENLFSKKIAKIGDLVIGDFETDHLEFNDSIQDHLNLSIAVINCEKTRKSVESKYQTATEYEKYTKGKVDKAKKLKSKSFVAFEKELKKATKQRKDLKNKMEQISAVFANELKLLQRNQEREISNTFLLFSQAQFTLAKRSTKCWDEIVLKIEQIKI</sequence>
<evidence type="ECO:0000313" key="4">
    <source>
        <dbReference type="EMBL" id="KAJ3425019.1"/>
    </source>
</evidence>